<feature type="domain" description="EGF-like" evidence="1">
    <location>
        <begin position="189"/>
        <end position="226"/>
    </location>
</feature>
<dbReference type="Proteomes" id="UP000014680">
    <property type="component" value="Unassembled WGS sequence"/>
</dbReference>
<feature type="domain" description="EGF-like" evidence="1">
    <location>
        <begin position="12"/>
        <end position="46"/>
    </location>
</feature>
<feature type="domain" description="EGF-like" evidence="1">
    <location>
        <begin position="227"/>
        <end position="261"/>
    </location>
</feature>
<feature type="domain" description="EGF-like" evidence="1">
    <location>
        <begin position="154"/>
        <end position="188"/>
    </location>
</feature>
<dbReference type="RefSeq" id="XP_004259720.1">
    <property type="nucleotide sequence ID" value="XM_004259672.1"/>
</dbReference>
<evidence type="ECO:0000313" key="3">
    <source>
        <dbReference type="Proteomes" id="UP000014680"/>
    </source>
</evidence>
<dbReference type="InterPro" id="IPR053215">
    <property type="entry name" value="TKL_Ser/Thr_kinase"/>
</dbReference>
<feature type="domain" description="EGF-like" evidence="1">
    <location>
        <begin position="331"/>
        <end position="365"/>
    </location>
</feature>
<feature type="domain" description="EGF-like" evidence="1">
    <location>
        <begin position="262"/>
        <end position="298"/>
    </location>
</feature>
<feature type="domain" description="EGF-like" evidence="1">
    <location>
        <begin position="475"/>
        <end position="510"/>
    </location>
</feature>
<dbReference type="SMART" id="SM00181">
    <property type="entry name" value="EGF"/>
    <property type="match status" value="12"/>
</dbReference>
<dbReference type="SMART" id="SM00261">
    <property type="entry name" value="FU"/>
    <property type="match status" value="4"/>
</dbReference>
<dbReference type="PANTHER" id="PTHR45756">
    <property type="entry name" value="PALMITOYLTRANSFERASE"/>
    <property type="match status" value="1"/>
</dbReference>
<dbReference type="KEGG" id="eiv:EIN_140330"/>
<sequence>MYPDEVSGVCKQCNETCNNKCNTSDGTCTACITNYAFTDPPGLYCIPCKEFDQNCKQCGQTTFKKCYECETDFRPDPITGKCVGCADGCQKCGAITGKCTICADGYVPNDPQNESCILCDQFDTKCEKCSENFERKCVTCKDHQNYPQLGVCDVCNTTCGGACNPTTGYCESCLPNYVFTDPPSTSCETCEEFEPNCMEGFCESNFTRGCTKCKSGMYPQQNGRCGDCDPTCGNKCDGTTGACTGCNTNHVFVSDDSKVCIPCETYDTNCITCNDQYKAEKCVKCKNGYYPYTNGTCILCDSTCNGKCNTENGECTGCQDDYVMSGMNCITCEQHNINCSTCDKSGLGTCQVCKNNNYAQDGNCIPCKSTCDNCDGVTGKCTTCQYNLVETEKGSGKCEECKKFDSNCSLCASDSSRNCTKCESGYYPVLQSNESKMCEPCDSSCNGICDVSFGYCLGCIDNFVLINSTSYVCENCTSFDSNCERCSSTFERKCTSCKPTFKPSQSGKCELCNETCKDNCDSTTGYCTSCNANYVLSNPPSSSCITCKTYDTKCVECPGGVERKCNN</sequence>
<feature type="non-terminal residue" evidence="2">
    <location>
        <position position="567"/>
    </location>
</feature>
<protein>
    <recommendedName>
        <fullName evidence="1">EGF-like domain-containing protein</fullName>
    </recommendedName>
</protein>
<dbReference type="PANTHER" id="PTHR45756:SF1">
    <property type="entry name" value="PROTEIN KINASE DOMAIN CONTAINING PROTEIN"/>
    <property type="match status" value="1"/>
</dbReference>
<evidence type="ECO:0000313" key="2">
    <source>
        <dbReference type="EMBL" id="ELP92949.1"/>
    </source>
</evidence>
<gene>
    <name evidence="2" type="ORF">EIN_140330</name>
</gene>
<dbReference type="InterPro" id="IPR006212">
    <property type="entry name" value="Furin_repeat"/>
</dbReference>
<feature type="domain" description="EGF-like" evidence="1">
    <location>
        <begin position="400"/>
        <end position="439"/>
    </location>
</feature>
<dbReference type="VEuPathDB" id="AmoebaDB:EIN_140330"/>
<feature type="domain" description="EGF-like" evidence="1">
    <location>
        <begin position="299"/>
        <end position="330"/>
    </location>
</feature>
<dbReference type="EMBL" id="KB206305">
    <property type="protein sequence ID" value="ELP92949.1"/>
    <property type="molecule type" value="Genomic_DNA"/>
</dbReference>
<dbReference type="AlphaFoldDB" id="L7FP28"/>
<feature type="domain" description="EGF-like" evidence="1">
    <location>
        <begin position="440"/>
        <end position="474"/>
    </location>
</feature>
<keyword evidence="3" id="KW-1185">Reference proteome</keyword>
<dbReference type="OrthoDB" id="292525at2759"/>
<accession>L7FP28</accession>
<dbReference type="SUPFAM" id="SSF57184">
    <property type="entry name" value="Growth factor receptor domain"/>
    <property type="match status" value="4"/>
</dbReference>
<dbReference type="OMA" id="CARTAIT"/>
<dbReference type="InterPro" id="IPR000742">
    <property type="entry name" value="EGF"/>
</dbReference>
<feature type="domain" description="EGF-like" evidence="1">
    <location>
        <begin position="511"/>
        <end position="545"/>
    </location>
</feature>
<proteinExistence type="predicted"/>
<dbReference type="InterPro" id="IPR009030">
    <property type="entry name" value="Growth_fac_rcpt_cys_sf"/>
</dbReference>
<reference evidence="2 3" key="1">
    <citation type="submission" date="2012-10" db="EMBL/GenBank/DDBJ databases">
        <authorList>
            <person name="Zafar N."/>
            <person name="Inman J."/>
            <person name="Hall N."/>
            <person name="Lorenzi H."/>
            <person name="Caler E."/>
        </authorList>
    </citation>
    <scope>NUCLEOTIDE SEQUENCE [LARGE SCALE GENOMIC DNA]</scope>
    <source>
        <strain evidence="2 3">IP1</strain>
    </source>
</reference>
<feature type="domain" description="EGF-like" evidence="1">
    <location>
        <begin position="84"/>
        <end position="117"/>
    </location>
</feature>
<name>L7FP28_ENTIV</name>
<organism evidence="2 3">
    <name type="scientific">Entamoeba invadens IP1</name>
    <dbReference type="NCBI Taxonomy" id="370355"/>
    <lineage>
        <taxon>Eukaryota</taxon>
        <taxon>Amoebozoa</taxon>
        <taxon>Evosea</taxon>
        <taxon>Archamoebae</taxon>
        <taxon>Mastigamoebida</taxon>
        <taxon>Entamoebidae</taxon>
        <taxon>Entamoeba</taxon>
    </lineage>
</organism>
<dbReference type="GeneID" id="14891933"/>
<evidence type="ECO:0000259" key="1">
    <source>
        <dbReference type="SMART" id="SM00181"/>
    </source>
</evidence>